<dbReference type="SUPFAM" id="SSF51621">
    <property type="entry name" value="Phosphoenolpyruvate/pyruvate domain"/>
    <property type="match status" value="1"/>
</dbReference>
<dbReference type="PIRSF" id="PIRSF015582">
    <property type="entry name" value="Cit_lyase_B"/>
    <property type="match status" value="1"/>
</dbReference>
<dbReference type="InterPro" id="IPR011206">
    <property type="entry name" value="Citrate_lyase_beta/mcl1/mcl2"/>
</dbReference>
<keyword evidence="8" id="KW-1185">Reference proteome</keyword>
<protein>
    <recommendedName>
        <fullName evidence="6">HpcH/HpaI aldolase/citrate lyase domain-containing protein</fullName>
    </recommendedName>
</protein>
<dbReference type="Proteomes" id="UP000037977">
    <property type="component" value="Unassembled WGS sequence"/>
</dbReference>
<dbReference type="InterPro" id="IPR040442">
    <property type="entry name" value="Pyrv_kinase-like_dom_sf"/>
</dbReference>
<dbReference type="GO" id="GO:0000287">
    <property type="term" value="F:magnesium ion binding"/>
    <property type="evidence" value="ECO:0007669"/>
    <property type="project" value="TreeGrafter"/>
</dbReference>
<gene>
    <name evidence="7" type="ORF">ADM90_19810</name>
</gene>
<evidence type="ECO:0000259" key="6">
    <source>
        <dbReference type="Pfam" id="PF03328"/>
    </source>
</evidence>
<proteinExistence type="predicted"/>
<sequence>MSEVTVWERLNFYVPAYKPGNIEYALNFNIKNLVICLEDGTPEEKKLEARVLLKNALKDLGEVDKNFTIRINSVYTKHWKDDLLAIIPYGPNRIRIPMVNKPEDILLIVDFINSIFPEQKSFPFFEIMIESVEGLKNIEALVQASDKIYALTIGGEDLLNDFIKLGYKNPKQEVINAKKHLCRVAKAYELLSFDTTFMDYKNKVGFEEDCKKSISYGFSGRSLMHPDQIEVAFELYGIVKELKKCLKP</sequence>
<feature type="binding site" evidence="4">
    <location>
        <position position="130"/>
    </location>
    <ligand>
        <name>substrate</name>
    </ligand>
</feature>
<dbReference type="PANTHER" id="PTHR32308:SF0">
    <property type="entry name" value="HPCH_HPAI ALDOLASE_CITRATE LYASE DOMAIN-CONTAINING PROTEIN"/>
    <property type="match status" value="1"/>
</dbReference>
<evidence type="ECO:0000256" key="4">
    <source>
        <dbReference type="PIRSR" id="PIRSR015582-1"/>
    </source>
</evidence>
<name>A0A0M9DJ12_9BACI</name>
<evidence type="ECO:0000256" key="5">
    <source>
        <dbReference type="PIRSR" id="PIRSR015582-2"/>
    </source>
</evidence>
<dbReference type="InterPro" id="IPR015813">
    <property type="entry name" value="Pyrv/PenolPyrv_kinase-like_dom"/>
</dbReference>
<dbReference type="GO" id="GO:0006107">
    <property type="term" value="P:oxaloacetate metabolic process"/>
    <property type="evidence" value="ECO:0007669"/>
    <property type="project" value="TreeGrafter"/>
</dbReference>
<keyword evidence="2 5" id="KW-0479">Metal-binding</keyword>
<dbReference type="PATRIC" id="fig|33935.3.peg.2789"/>
<dbReference type="Gene3D" id="3.20.20.60">
    <property type="entry name" value="Phosphoenolpyruvate-binding domains"/>
    <property type="match status" value="1"/>
</dbReference>
<evidence type="ECO:0000256" key="3">
    <source>
        <dbReference type="ARBA" id="ARBA00022842"/>
    </source>
</evidence>
<keyword evidence="3 5" id="KW-0460">Magnesium</keyword>
<comment type="caution">
    <text evidence="7">The sequence shown here is derived from an EMBL/GenBank/DDBJ whole genome shotgun (WGS) entry which is preliminary data.</text>
</comment>
<accession>A0A0M9DJ12</accession>
<evidence type="ECO:0000256" key="2">
    <source>
        <dbReference type="ARBA" id="ARBA00022723"/>
    </source>
</evidence>
<feature type="binding site" evidence="4">
    <location>
        <position position="70"/>
    </location>
    <ligand>
        <name>substrate</name>
    </ligand>
</feature>
<evidence type="ECO:0000256" key="1">
    <source>
        <dbReference type="ARBA" id="ARBA00001946"/>
    </source>
</evidence>
<dbReference type="GO" id="GO:0003824">
    <property type="term" value="F:catalytic activity"/>
    <property type="evidence" value="ECO:0007669"/>
    <property type="project" value="InterPro"/>
</dbReference>
<feature type="domain" description="HpcH/HpaI aldolase/citrate lyase" evidence="6">
    <location>
        <begin position="10"/>
        <end position="226"/>
    </location>
</feature>
<dbReference type="RefSeq" id="WP_053996618.1">
    <property type="nucleotide sequence ID" value="NZ_CP065643.1"/>
</dbReference>
<dbReference type="PANTHER" id="PTHR32308">
    <property type="entry name" value="LYASE BETA SUBUNIT, PUTATIVE (AFU_ORTHOLOGUE AFUA_4G13030)-RELATED"/>
    <property type="match status" value="1"/>
</dbReference>
<reference evidence="7 8" key="1">
    <citation type="submission" date="2015-07" db="EMBL/GenBank/DDBJ databases">
        <title>Genome sequencing project for genomic taxonomy and phylogenomics of Bacillus-like bacteria.</title>
        <authorList>
            <person name="Liu B."/>
            <person name="Wang J."/>
            <person name="Zhu Y."/>
            <person name="Liu G."/>
            <person name="Chen Q."/>
            <person name="Chen Z."/>
            <person name="Che J."/>
            <person name="Ge C."/>
            <person name="Shi H."/>
            <person name="Pan Z."/>
            <person name="Liu X."/>
        </authorList>
    </citation>
    <scope>NUCLEOTIDE SEQUENCE [LARGE SCALE GENOMIC DNA]</scope>
    <source>
        <strain evidence="7 8">DSM 54</strain>
    </source>
</reference>
<evidence type="ECO:0000313" key="7">
    <source>
        <dbReference type="EMBL" id="KOY81370.1"/>
    </source>
</evidence>
<dbReference type="InterPro" id="IPR005000">
    <property type="entry name" value="Aldolase/citrate-lyase_domain"/>
</dbReference>
<comment type="cofactor">
    <cofactor evidence="1">
        <name>Mg(2+)</name>
        <dbReference type="ChEBI" id="CHEBI:18420"/>
    </cofactor>
</comment>
<dbReference type="EMBL" id="LGCI01000010">
    <property type="protein sequence ID" value="KOY81370.1"/>
    <property type="molecule type" value="Genomic_DNA"/>
</dbReference>
<dbReference type="Pfam" id="PF03328">
    <property type="entry name" value="HpcH_HpaI"/>
    <property type="match status" value="1"/>
</dbReference>
<organism evidence="7 8">
    <name type="scientific">Lysinibacillus macroides</name>
    <dbReference type="NCBI Taxonomy" id="33935"/>
    <lineage>
        <taxon>Bacteria</taxon>
        <taxon>Bacillati</taxon>
        <taxon>Bacillota</taxon>
        <taxon>Bacilli</taxon>
        <taxon>Bacillales</taxon>
        <taxon>Bacillaceae</taxon>
        <taxon>Lysinibacillus</taxon>
    </lineage>
</organism>
<dbReference type="AlphaFoldDB" id="A0A0M9DJ12"/>
<evidence type="ECO:0000313" key="8">
    <source>
        <dbReference type="Proteomes" id="UP000037977"/>
    </source>
</evidence>
<feature type="binding site" evidence="5">
    <location>
        <position position="157"/>
    </location>
    <ligand>
        <name>Mg(2+)</name>
        <dbReference type="ChEBI" id="CHEBI:18420"/>
    </ligand>
</feature>
<dbReference type="STRING" id="33935.ADM90_19810"/>
<feature type="binding site" evidence="5">
    <location>
        <position position="130"/>
    </location>
    <ligand>
        <name>Mg(2+)</name>
        <dbReference type="ChEBI" id="CHEBI:18420"/>
    </ligand>
</feature>